<dbReference type="CDD" id="cd02185">
    <property type="entry name" value="AroH"/>
    <property type="match status" value="1"/>
</dbReference>
<dbReference type="SUPFAM" id="SSF55298">
    <property type="entry name" value="YjgF-like"/>
    <property type="match status" value="1"/>
</dbReference>
<feature type="binding site" evidence="2">
    <location>
        <position position="106"/>
    </location>
    <ligand>
        <name>prephenate</name>
        <dbReference type="ChEBI" id="CHEBI:29934"/>
    </ligand>
</feature>
<evidence type="ECO:0000256" key="3">
    <source>
        <dbReference type="PROSITE-ProRule" id="PRU00514"/>
    </source>
</evidence>
<accession>A0A223S5X0</accession>
<dbReference type="GO" id="GO:0004106">
    <property type="term" value="F:chorismate mutase activity"/>
    <property type="evidence" value="ECO:0007669"/>
    <property type="project" value="UniProtKB-UniRule"/>
</dbReference>
<reference evidence="4 5" key="1">
    <citation type="submission" date="2017-08" db="EMBL/GenBank/DDBJ databases">
        <title>The complete genome sequence of Nocardiopsis gilva YIM 90087.</title>
        <authorList>
            <person name="Yin M."/>
            <person name="Tang S."/>
        </authorList>
    </citation>
    <scope>NUCLEOTIDE SEQUENCE [LARGE SCALE GENOMIC DNA]</scope>
    <source>
        <strain evidence="4 5">YIM 90087</strain>
    </source>
</reference>
<dbReference type="GO" id="GO:0009073">
    <property type="term" value="P:aromatic amino acid family biosynthetic process"/>
    <property type="evidence" value="ECO:0007669"/>
    <property type="project" value="UniProtKB-UniRule"/>
</dbReference>
<dbReference type="AlphaFoldDB" id="A0A223S5X0"/>
<dbReference type="EC" id="5.4.99.5" evidence="1 3"/>
<sequence length="137" mass="14633">MGDASGGIPAADKGGCDVAVRAIRGAVQVEADDRDLILEATAELVTETMRRNELTTDDVISVVFTATPDLTSEFPALAARKLGFADVPLMCATEIDVPHALPRVVRLMAHVETGKPRADLQHVYLRGAQALRLDIAQ</sequence>
<dbReference type="NCBIfam" id="TIGR01796">
    <property type="entry name" value="CM_mono_aroH"/>
    <property type="match status" value="1"/>
</dbReference>
<organism evidence="4 5">
    <name type="scientific">Nocardiopsis gilva YIM 90087</name>
    <dbReference type="NCBI Taxonomy" id="1235441"/>
    <lineage>
        <taxon>Bacteria</taxon>
        <taxon>Bacillati</taxon>
        <taxon>Actinomycetota</taxon>
        <taxon>Actinomycetes</taxon>
        <taxon>Streptosporangiales</taxon>
        <taxon>Nocardiopsidaceae</taxon>
        <taxon>Nocardiopsis</taxon>
    </lineage>
</organism>
<dbReference type="PROSITE" id="PS51167">
    <property type="entry name" value="CHORISMATE_MUT_1"/>
    <property type="match status" value="1"/>
</dbReference>
<dbReference type="InterPro" id="IPR008243">
    <property type="entry name" value="Chorismate_mutase_AroH"/>
</dbReference>
<evidence type="ECO:0000256" key="1">
    <source>
        <dbReference type="NCBIfam" id="TIGR01796"/>
    </source>
</evidence>
<dbReference type="Gene3D" id="3.30.1330.40">
    <property type="entry name" value="RutC-like"/>
    <property type="match status" value="1"/>
</dbReference>
<comment type="catalytic activity">
    <reaction evidence="3">
        <text>chorismate = prephenate</text>
        <dbReference type="Rhea" id="RHEA:13897"/>
        <dbReference type="ChEBI" id="CHEBI:29748"/>
        <dbReference type="ChEBI" id="CHEBI:29934"/>
        <dbReference type="EC" id="5.4.99.5"/>
    </reaction>
</comment>
<dbReference type="KEGG" id="ngv:CDO52_12650"/>
<dbReference type="PANTHER" id="PTHR21164">
    <property type="entry name" value="CHORISMATE MUTASE"/>
    <property type="match status" value="1"/>
</dbReference>
<dbReference type="Proteomes" id="UP000215005">
    <property type="component" value="Chromosome"/>
</dbReference>
<dbReference type="PANTHER" id="PTHR21164:SF0">
    <property type="entry name" value="CHORISMATE MUTASE AROH"/>
    <property type="match status" value="1"/>
</dbReference>
<evidence type="ECO:0000313" key="4">
    <source>
        <dbReference type="EMBL" id="ASU83523.1"/>
    </source>
</evidence>
<dbReference type="InterPro" id="IPR035959">
    <property type="entry name" value="RutC-like_sf"/>
</dbReference>
<name>A0A223S5X0_9ACTN</name>
<evidence type="ECO:0000256" key="2">
    <source>
        <dbReference type="PIRSR" id="PIRSR005965-1"/>
    </source>
</evidence>
<dbReference type="PIRSF" id="PIRSF005965">
    <property type="entry name" value="Chor_mut_AroH"/>
    <property type="match status" value="1"/>
</dbReference>
<keyword evidence="2 3" id="KW-0057">Aromatic amino acid biosynthesis</keyword>
<keyword evidence="2 3" id="KW-0028">Amino-acid biosynthesis</keyword>
<evidence type="ECO:0000313" key="5">
    <source>
        <dbReference type="Proteomes" id="UP000215005"/>
    </source>
</evidence>
<feature type="binding site" evidence="2">
    <location>
        <position position="24"/>
    </location>
    <ligand>
        <name>prephenate</name>
        <dbReference type="ChEBI" id="CHEBI:29934"/>
    </ligand>
</feature>
<dbReference type="Pfam" id="PF07736">
    <property type="entry name" value="CM_1"/>
    <property type="match status" value="1"/>
</dbReference>
<dbReference type="OrthoDB" id="9802232at2"/>
<dbReference type="GO" id="GO:0008652">
    <property type="term" value="P:amino acid biosynthetic process"/>
    <property type="evidence" value="ECO:0007669"/>
    <property type="project" value="UniProtKB-UniRule"/>
</dbReference>
<feature type="binding site" evidence="2">
    <location>
        <position position="124"/>
    </location>
    <ligand>
        <name>prephenate</name>
        <dbReference type="ChEBI" id="CHEBI:29934"/>
    </ligand>
</feature>
<keyword evidence="3" id="KW-0413">Isomerase</keyword>
<protein>
    <recommendedName>
        <fullName evidence="1 3">chorismate mutase</fullName>
        <ecNumber evidence="1 3">5.4.99.5</ecNumber>
    </recommendedName>
</protein>
<keyword evidence="5" id="KW-1185">Reference proteome</keyword>
<dbReference type="GO" id="GO:0046417">
    <property type="term" value="P:chorismate metabolic process"/>
    <property type="evidence" value="ECO:0007669"/>
    <property type="project" value="TreeGrafter"/>
</dbReference>
<dbReference type="EMBL" id="CP022753">
    <property type="protein sequence ID" value="ASU83523.1"/>
    <property type="molecule type" value="Genomic_DNA"/>
</dbReference>
<gene>
    <name evidence="4" type="primary">aroH</name>
    <name evidence="4" type="ORF">CDO52_12650</name>
</gene>
<proteinExistence type="predicted"/>